<name>A0ABU1EG53_9CLOT</name>
<evidence type="ECO:0008006" key="4">
    <source>
        <dbReference type="Google" id="ProtNLM"/>
    </source>
</evidence>
<feature type="transmembrane region" description="Helical" evidence="1">
    <location>
        <begin position="129"/>
        <end position="151"/>
    </location>
</feature>
<comment type="caution">
    <text evidence="2">The sequence shown here is derived from an EMBL/GenBank/DDBJ whole genome shotgun (WGS) entry which is preliminary data.</text>
</comment>
<feature type="transmembrane region" description="Helical" evidence="1">
    <location>
        <begin position="12"/>
        <end position="30"/>
    </location>
</feature>
<keyword evidence="1" id="KW-1133">Transmembrane helix</keyword>
<dbReference type="RefSeq" id="WP_252212122.1">
    <property type="nucleotide sequence ID" value="NZ_JAVJAN010000013.1"/>
</dbReference>
<gene>
    <name evidence="2" type="ORF">RGC78_06345</name>
</gene>
<keyword evidence="3" id="KW-1185">Reference proteome</keyword>
<keyword evidence="1" id="KW-0812">Transmembrane</keyword>
<accession>A0ABU1EG53</accession>
<organism evidence="2 3">
    <name type="scientific">Clostridium aquiflavi</name>
    <dbReference type="NCBI Taxonomy" id="3073603"/>
    <lineage>
        <taxon>Bacteria</taxon>
        <taxon>Bacillati</taxon>
        <taxon>Bacillota</taxon>
        <taxon>Clostridia</taxon>
        <taxon>Eubacteriales</taxon>
        <taxon>Clostridiaceae</taxon>
        <taxon>Clostridium</taxon>
    </lineage>
</organism>
<feature type="transmembrane region" description="Helical" evidence="1">
    <location>
        <begin position="171"/>
        <end position="191"/>
    </location>
</feature>
<dbReference type="Proteomes" id="UP001256646">
    <property type="component" value="Unassembled WGS sequence"/>
</dbReference>
<keyword evidence="1" id="KW-0472">Membrane</keyword>
<evidence type="ECO:0000313" key="2">
    <source>
        <dbReference type="EMBL" id="MDR5587087.1"/>
    </source>
</evidence>
<dbReference type="EMBL" id="JAVJAN010000013">
    <property type="protein sequence ID" value="MDR5587087.1"/>
    <property type="molecule type" value="Genomic_DNA"/>
</dbReference>
<evidence type="ECO:0000256" key="1">
    <source>
        <dbReference type="SAM" id="Phobius"/>
    </source>
</evidence>
<feature type="transmembrane region" description="Helical" evidence="1">
    <location>
        <begin position="62"/>
        <end position="81"/>
    </location>
</feature>
<protein>
    <recommendedName>
        <fullName evidence="4">Membrane-spanning protein</fullName>
    </recommendedName>
</protein>
<feature type="transmembrane region" description="Helical" evidence="1">
    <location>
        <begin position="93"/>
        <end position="117"/>
    </location>
</feature>
<dbReference type="InterPro" id="IPR014509">
    <property type="entry name" value="YjdF-like"/>
</dbReference>
<proteinExistence type="predicted"/>
<reference evidence="2 3" key="1">
    <citation type="submission" date="2023-09" db="EMBL/GenBank/DDBJ databases">
        <authorList>
            <person name="Zhai L."/>
        </authorList>
    </citation>
    <scope>NUCLEOTIDE SEQUENCE [LARGE SCALE GENOMIC DNA]</scope>
    <source>
        <strain evidence="2 3">5 N-1</strain>
    </source>
</reference>
<dbReference type="Pfam" id="PF09997">
    <property type="entry name" value="DUF2238"/>
    <property type="match status" value="1"/>
</dbReference>
<feature type="transmembrane region" description="Helical" evidence="1">
    <location>
        <begin position="36"/>
        <end position="55"/>
    </location>
</feature>
<sequence length="196" mass="22592">MNNRNSKLTIRIAVLFEIILVISAVFSIISKQWKSSALLLLAIICIILPFIITNIANRKNIVLPSSFQLVWILFILLTLYFGEFKKFYITFWWWDLLIHAIYGSYAVIIALNLIQGIITKNKQTTKQRFTIFSLIFAFSFSIALGTIWEVFEFVGDYLFKTTMIKGGLEDTLSDLIVKVLSAFITSIICYYSESRN</sequence>
<evidence type="ECO:0000313" key="3">
    <source>
        <dbReference type="Proteomes" id="UP001256646"/>
    </source>
</evidence>